<evidence type="ECO:0000313" key="7">
    <source>
        <dbReference type="Proteomes" id="UP000320146"/>
    </source>
</evidence>
<dbReference type="SUPFAM" id="SSF46911">
    <property type="entry name" value="Ribosomal protein S18"/>
    <property type="match status" value="1"/>
</dbReference>
<evidence type="ECO:0000256" key="5">
    <source>
        <dbReference type="RuleBase" id="RU003910"/>
    </source>
</evidence>
<reference evidence="6 7" key="1">
    <citation type="submission" date="2019-02" db="EMBL/GenBank/DDBJ databases">
        <title>Prokaryotic population dynamics and viral predation in marine succession experiment using metagenomics: the confinement effect.</title>
        <authorList>
            <person name="Haro-Moreno J.M."/>
            <person name="Rodriguez-Valera F."/>
            <person name="Lopez-Perez M."/>
        </authorList>
    </citation>
    <scope>NUCLEOTIDE SEQUENCE [LARGE SCALE GENOMIC DNA]</scope>
    <source>
        <strain evidence="6">MED-G166</strain>
    </source>
</reference>
<comment type="function">
    <text evidence="4">Binds as a heterodimer with protein bS6 to the central domain of the 16S rRNA, where it helps stabilize the platform of the 30S subunit.</text>
</comment>
<evidence type="ECO:0000256" key="2">
    <source>
        <dbReference type="ARBA" id="ARBA00022980"/>
    </source>
</evidence>
<protein>
    <recommendedName>
        <fullName evidence="4">Small ribosomal subunit protein bS18</fullName>
    </recommendedName>
</protein>
<dbReference type="InterPro" id="IPR001648">
    <property type="entry name" value="Ribosomal_bS18"/>
</dbReference>
<dbReference type="PANTHER" id="PTHR13479">
    <property type="entry name" value="30S RIBOSOMAL PROTEIN S18"/>
    <property type="match status" value="1"/>
</dbReference>
<dbReference type="InterPro" id="IPR036870">
    <property type="entry name" value="Ribosomal_bS18_sf"/>
</dbReference>
<dbReference type="GO" id="GO:0006412">
    <property type="term" value="P:translation"/>
    <property type="evidence" value="ECO:0007669"/>
    <property type="project" value="UniProtKB-UniRule"/>
</dbReference>
<evidence type="ECO:0000256" key="3">
    <source>
        <dbReference type="ARBA" id="ARBA00023274"/>
    </source>
</evidence>
<dbReference type="PANTHER" id="PTHR13479:SF40">
    <property type="entry name" value="SMALL RIBOSOMAL SUBUNIT PROTEIN BS18M"/>
    <property type="match status" value="1"/>
</dbReference>
<name>A0A520MTD4_9GAMM</name>
<accession>A0A520MTD4</accession>
<evidence type="ECO:0000256" key="4">
    <source>
        <dbReference type="HAMAP-Rule" id="MF_00270"/>
    </source>
</evidence>
<organism evidence="6 7">
    <name type="scientific">SAR86 cluster bacterium</name>
    <dbReference type="NCBI Taxonomy" id="2030880"/>
    <lineage>
        <taxon>Bacteria</taxon>
        <taxon>Pseudomonadati</taxon>
        <taxon>Pseudomonadota</taxon>
        <taxon>Gammaproteobacteria</taxon>
        <taxon>SAR86 cluster</taxon>
    </lineage>
</organism>
<dbReference type="AlphaFoldDB" id="A0A520MTD4"/>
<comment type="similarity">
    <text evidence="1 4 5">Belongs to the bacterial ribosomal protein bS18 family.</text>
</comment>
<keyword evidence="4" id="KW-0694">RNA-binding</keyword>
<evidence type="ECO:0000256" key="1">
    <source>
        <dbReference type="ARBA" id="ARBA00005589"/>
    </source>
</evidence>
<dbReference type="GO" id="GO:1990904">
    <property type="term" value="C:ribonucleoprotein complex"/>
    <property type="evidence" value="ECO:0007669"/>
    <property type="project" value="UniProtKB-KW"/>
</dbReference>
<keyword evidence="4" id="KW-0699">rRNA-binding</keyword>
<dbReference type="GO" id="GO:0070181">
    <property type="term" value="F:small ribosomal subunit rRNA binding"/>
    <property type="evidence" value="ECO:0007669"/>
    <property type="project" value="TreeGrafter"/>
</dbReference>
<gene>
    <name evidence="4 6" type="primary">rpsR</name>
    <name evidence="6" type="ORF">EVA99_01580</name>
</gene>
<dbReference type="GO" id="GO:0005840">
    <property type="term" value="C:ribosome"/>
    <property type="evidence" value="ECO:0007669"/>
    <property type="project" value="UniProtKB-KW"/>
</dbReference>
<dbReference type="HAMAP" id="MF_00270">
    <property type="entry name" value="Ribosomal_bS18"/>
    <property type="match status" value="1"/>
</dbReference>
<sequence length="68" mass="7963">MTDEKKINIDYRDPDTLKGFISENGKILSSRYTRLNAKEQRKLTKAVKKARLLGLLPYTDKHKIEENK</sequence>
<dbReference type="Proteomes" id="UP000320146">
    <property type="component" value="Unassembled WGS sequence"/>
</dbReference>
<dbReference type="EMBL" id="SHBL01000007">
    <property type="protein sequence ID" value="RZO24467.1"/>
    <property type="molecule type" value="Genomic_DNA"/>
</dbReference>
<dbReference type="PRINTS" id="PR00974">
    <property type="entry name" value="RIBOSOMALS18"/>
</dbReference>
<dbReference type="NCBIfam" id="TIGR00165">
    <property type="entry name" value="S18"/>
    <property type="match status" value="1"/>
</dbReference>
<dbReference type="GO" id="GO:0003735">
    <property type="term" value="F:structural constituent of ribosome"/>
    <property type="evidence" value="ECO:0007669"/>
    <property type="project" value="InterPro"/>
</dbReference>
<proteinExistence type="inferred from homology"/>
<keyword evidence="2 4" id="KW-0689">Ribosomal protein</keyword>
<keyword evidence="3 4" id="KW-0687">Ribonucleoprotein</keyword>
<comment type="caution">
    <text evidence="6">The sequence shown here is derived from an EMBL/GenBank/DDBJ whole genome shotgun (WGS) entry which is preliminary data.</text>
</comment>
<comment type="subunit">
    <text evidence="4">Part of the 30S ribosomal subunit. Forms a tight heterodimer with protein bS6.</text>
</comment>
<dbReference type="Pfam" id="PF01084">
    <property type="entry name" value="Ribosomal_S18"/>
    <property type="match status" value="1"/>
</dbReference>
<dbReference type="Gene3D" id="4.10.640.10">
    <property type="entry name" value="Ribosomal protein S18"/>
    <property type="match status" value="1"/>
</dbReference>
<evidence type="ECO:0000313" key="6">
    <source>
        <dbReference type="EMBL" id="RZO24467.1"/>
    </source>
</evidence>